<dbReference type="Gene3D" id="2.40.30.170">
    <property type="match status" value="1"/>
</dbReference>
<gene>
    <name evidence="6" type="ORF">PQ465_19115</name>
</gene>
<reference evidence="6 7" key="1">
    <citation type="submission" date="2023-02" db="EMBL/GenBank/DDBJ databases">
        <title>Genome sequence of Sphingobacterium sp. KACC 22765.</title>
        <authorList>
            <person name="Kim S."/>
            <person name="Heo J."/>
            <person name="Kwon S.-W."/>
        </authorList>
    </citation>
    <scope>NUCLEOTIDE SEQUENCE [LARGE SCALE GENOMIC DNA]</scope>
    <source>
        <strain evidence="6 7">KACC 22765</strain>
    </source>
</reference>
<dbReference type="EMBL" id="CP117880">
    <property type="protein sequence ID" value="WDF68391.1"/>
    <property type="molecule type" value="Genomic_DNA"/>
</dbReference>
<evidence type="ECO:0000313" key="6">
    <source>
        <dbReference type="EMBL" id="WDF68391.1"/>
    </source>
</evidence>
<dbReference type="PANTHER" id="PTHR30097">
    <property type="entry name" value="CATION EFFLUX SYSTEM PROTEIN CUSB"/>
    <property type="match status" value="1"/>
</dbReference>
<dbReference type="Pfam" id="PF25975">
    <property type="entry name" value="CzcB_C"/>
    <property type="match status" value="1"/>
</dbReference>
<comment type="similarity">
    <text evidence="1">Belongs to the membrane fusion protein (MFP) (TC 8.A.1) family.</text>
</comment>
<dbReference type="NCBIfam" id="TIGR01730">
    <property type="entry name" value="RND_mfp"/>
    <property type="match status" value="1"/>
</dbReference>
<dbReference type="RefSeq" id="WP_274267124.1">
    <property type="nucleotide sequence ID" value="NZ_CP117880.1"/>
</dbReference>
<dbReference type="Pfam" id="PF25973">
    <property type="entry name" value="BSH_CzcB"/>
    <property type="match status" value="1"/>
</dbReference>
<evidence type="ECO:0000256" key="2">
    <source>
        <dbReference type="ARBA" id="ARBA00022448"/>
    </source>
</evidence>
<dbReference type="SUPFAM" id="SSF111369">
    <property type="entry name" value="HlyD-like secretion proteins"/>
    <property type="match status" value="1"/>
</dbReference>
<evidence type="ECO:0000256" key="1">
    <source>
        <dbReference type="ARBA" id="ARBA00009477"/>
    </source>
</evidence>
<proteinExistence type="inferred from homology"/>
<dbReference type="Pfam" id="PF25954">
    <property type="entry name" value="Beta-barrel_RND_2"/>
    <property type="match status" value="1"/>
</dbReference>
<dbReference type="Proteomes" id="UP001221558">
    <property type="component" value="Chromosome"/>
</dbReference>
<dbReference type="InterPro" id="IPR006143">
    <property type="entry name" value="RND_pump_MFP"/>
</dbReference>
<evidence type="ECO:0000259" key="5">
    <source>
        <dbReference type="Pfam" id="PF25975"/>
    </source>
</evidence>
<dbReference type="InterPro" id="IPR058647">
    <property type="entry name" value="BSH_CzcB-like"/>
</dbReference>
<keyword evidence="7" id="KW-1185">Reference proteome</keyword>
<sequence length="396" mass="43982">MKLFFKTTVTASKSAYTRQRIRRQTWLPIVGMLYSLFALASCGSEEQQATQAQTDGYSMHGDTIVLTDSSNISKRLTLFTVSDQEFNAAWNTTGVVRAIPNNYAEIAAPFAGRVTRAYVKLGQQVNPGSPIFEMTSPAFFSAQKDYFDSKQEWHQADLNRKRQQDLLENGVGVQRELEEAETAYETKKSAFANASAALKIFTTNPEKMELGKPLVVTSPIQGEIVNNQLVIGQYLKEDAAALVVVAELSKIWIAGQVKEKDIHHIQAMAQVEVQVSGLPDKQRLGKIFHINEIMDEETRSVEILIECDNADRALKPGMYVTVGYKDKPAARILAPTKAIFQRENDQFVFVQVGKQKFVKRTVSTGETVGSDVVILSGLRDGEIIVHAGGVFLLKEQ</sequence>
<evidence type="ECO:0000313" key="7">
    <source>
        <dbReference type="Proteomes" id="UP001221558"/>
    </source>
</evidence>
<organism evidence="6 7">
    <name type="scientific">Sphingobacterium oryzagri</name>
    <dbReference type="NCBI Taxonomy" id="3025669"/>
    <lineage>
        <taxon>Bacteria</taxon>
        <taxon>Pseudomonadati</taxon>
        <taxon>Bacteroidota</taxon>
        <taxon>Sphingobacteriia</taxon>
        <taxon>Sphingobacteriales</taxon>
        <taxon>Sphingobacteriaceae</taxon>
        <taxon>Sphingobacterium</taxon>
    </lineage>
</organism>
<accession>A0ABY7WFI7</accession>
<feature type="domain" description="CzcB-like C-terminal circularly permuted SH3-like" evidence="5">
    <location>
        <begin position="335"/>
        <end position="394"/>
    </location>
</feature>
<dbReference type="Gene3D" id="1.10.287.470">
    <property type="entry name" value="Helix hairpin bin"/>
    <property type="match status" value="1"/>
</dbReference>
<protein>
    <submittedName>
        <fullName evidence="6">Efflux RND transporter periplasmic adaptor subunit</fullName>
    </submittedName>
</protein>
<name>A0ABY7WFI7_9SPHI</name>
<evidence type="ECO:0000259" key="4">
    <source>
        <dbReference type="Pfam" id="PF25973"/>
    </source>
</evidence>
<keyword evidence="2" id="KW-0813">Transport</keyword>
<feature type="domain" description="CusB-like beta-barrel" evidence="3">
    <location>
        <begin position="250"/>
        <end position="325"/>
    </location>
</feature>
<dbReference type="InterPro" id="IPR051909">
    <property type="entry name" value="MFP_Cation_Efflux"/>
</dbReference>
<dbReference type="InterPro" id="IPR058792">
    <property type="entry name" value="Beta-barrel_RND_2"/>
</dbReference>
<evidence type="ECO:0000259" key="3">
    <source>
        <dbReference type="Pfam" id="PF25954"/>
    </source>
</evidence>
<dbReference type="Gene3D" id="2.40.50.100">
    <property type="match status" value="1"/>
</dbReference>
<dbReference type="Gene3D" id="2.40.420.20">
    <property type="match status" value="1"/>
</dbReference>
<feature type="domain" description="CzcB-like barrel-sandwich hybrid" evidence="4">
    <location>
        <begin position="104"/>
        <end position="244"/>
    </location>
</feature>
<dbReference type="InterPro" id="IPR058649">
    <property type="entry name" value="CzcB_C"/>
</dbReference>
<dbReference type="PANTHER" id="PTHR30097:SF16">
    <property type="entry name" value="CATION EFFLUX SYSTEM (CZCB-LIKE)"/>
    <property type="match status" value="1"/>
</dbReference>